<gene>
    <name evidence="8" type="ORF">MOTC310_02720</name>
</gene>
<keyword evidence="9" id="KW-1185">Reference proteome</keyword>
<keyword evidence="2" id="KW-0472">Membrane</keyword>
<evidence type="ECO:0000256" key="5">
    <source>
        <dbReference type="PROSITE-ProRule" id="PRU00284"/>
    </source>
</evidence>
<dbReference type="PANTHER" id="PTHR32089:SF112">
    <property type="entry name" value="LYSOZYME-LIKE PROTEIN-RELATED"/>
    <property type="match status" value="1"/>
</dbReference>
<evidence type="ECO:0000313" key="9">
    <source>
        <dbReference type="Proteomes" id="UP001355206"/>
    </source>
</evidence>
<proteinExistence type="inferred from homology"/>
<dbReference type="InterPro" id="IPR004089">
    <property type="entry name" value="MCPsignal_dom"/>
</dbReference>
<dbReference type="PANTHER" id="PTHR32089">
    <property type="entry name" value="METHYL-ACCEPTING CHEMOTAXIS PROTEIN MCPB"/>
    <property type="match status" value="1"/>
</dbReference>
<evidence type="ECO:0000313" key="8">
    <source>
        <dbReference type="EMBL" id="MEE7489443.1"/>
    </source>
</evidence>
<protein>
    <submittedName>
        <fullName evidence="8">Chemotaxis protein</fullName>
    </submittedName>
</protein>
<comment type="similarity">
    <text evidence="4">Belongs to the methyl-accepting chemotaxis (MCP) protein family.</text>
</comment>
<dbReference type="PROSITE" id="PS50192">
    <property type="entry name" value="T_SNARE"/>
    <property type="match status" value="1"/>
</dbReference>
<comment type="caution">
    <text evidence="8">The sequence shown here is derived from an EMBL/GenBank/DDBJ whole genome shotgun (WGS) entry which is preliminary data.</text>
</comment>
<evidence type="ECO:0000256" key="1">
    <source>
        <dbReference type="ARBA" id="ARBA00004429"/>
    </source>
</evidence>
<dbReference type="Pfam" id="PF00015">
    <property type="entry name" value="MCPsignal"/>
    <property type="match status" value="1"/>
</dbReference>
<dbReference type="InterPro" id="IPR000727">
    <property type="entry name" value="T_SNARE_dom"/>
</dbReference>
<evidence type="ECO:0000259" key="7">
    <source>
        <dbReference type="PROSITE" id="PS50192"/>
    </source>
</evidence>
<evidence type="ECO:0000256" key="2">
    <source>
        <dbReference type="ARBA" id="ARBA00022519"/>
    </source>
</evidence>
<dbReference type="SUPFAM" id="SSF58104">
    <property type="entry name" value="Methyl-accepting chemotaxis protein (MCP) signaling domain"/>
    <property type="match status" value="1"/>
</dbReference>
<sequence length="225" mass="22833">MRSPGVPRNAITEELSASIGEIGDQVTKSAAIAGQAVTEAERTDRQIRGLAGAAEKIGAVVRIISAIAAQTNLLALNATIEAARAGEAGRGFAVVAAEVKGLAEQTAQATEEITAQVAAIQGETTEAVGAVHSIGRTVDTMNTIASAIAAAVEQQRFATGHISQNIDAASRGTDSVSQNVVSASSAAEATHRVAEDVGAAAGDVCRSAEALRSEVMRFLAEMRAA</sequence>
<evidence type="ECO:0000256" key="3">
    <source>
        <dbReference type="ARBA" id="ARBA00023224"/>
    </source>
</evidence>
<dbReference type="Proteomes" id="UP001355206">
    <property type="component" value="Unassembled WGS sequence"/>
</dbReference>
<accession>A0ABU7TI50</accession>
<dbReference type="SMART" id="SM00283">
    <property type="entry name" value="MA"/>
    <property type="match status" value="1"/>
</dbReference>
<keyword evidence="3 5" id="KW-0807">Transducer</keyword>
<reference evidence="8 9" key="1">
    <citation type="journal article" date="2012" name="Genet. Mol. Biol.">
        <title>Analysis of 16S rRNA and mxaF genes revealing insights into Methylobacterium niche-specific plant association.</title>
        <authorList>
            <person name="Dourado M.N."/>
            <person name="Andreote F.D."/>
            <person name="Dini-Andreote F."/>
            <person name="Conti R."/>
            <person name="Araujo J.M."/>
            <person name="Araujo W.L."/>
        </authorList>
    </citation>
    <scope>NUCLEOTIDE SEQUENCE [LARGE SCALE GENOMIC DNA]</scope>
    <source>
        <strain evidence="8 9">TC3-10</strain>
    </source>
</reference>
<comment type="subcellular location">
    <subcellularLocation>
        <location evidence="1">Cell inner membrane</location>
        <topology evidence="1">Multi-pass membrane protein</topology>
    </subcellularLocation>
</comment>
<evidence type="ECO:0000256" key="4">
    <source>
        <dbReference type="ARBA" id="ARBA00029447"/>
    </source>
</evidence>
<dbReference type="EMBL" id="MLCA01000001">
    <property type="protein sequence ID" value="MEE7489443.1"/>
    <property type="molecule type" value="Genomic_DNA"/>
</dbReference>
<dbReference type="Gene3D" id="1.10.287.950">
    <property type="entry name" value="Methyl-accepting chemotaxis protein"/>
    <property type="match status" value="1"/>
</dbReference>
<dbReference type="PROSITE" id="PS50111">
    <property type="entry name" value="CHEMOTAXIS_TRANSDUC_2"/>
    <property type="match status" value="1"/>
</dbReference>
<evidence type="ECO:0000259" key="6">
    <source>
        <dbReference type="PROSITE" id="PS50111"/>
    </source>
</evidence>
<keyword evidence="2" id="KW-0997">Cell inner membrane</keyword>
<feature type="domain" description="Methyl-accepting transducer" evidence="6">
    <location>
        <begin position="9"/>
        <end position="198"/>
    </location>
</feature>
<organism evidence="8 9">
    <name type="scientific">Methylobacterium oryzae</name>
    <dbReference type="NCBI Taxonomy" id="334852"/>
    <lineage>
        <taxon>Bacteria</taxon>
        <taxon>Pseudomonadati</taxon>
        <taxon>Pseudomonadota</taxon>
        <taxon>Alphaproteobacteria</taxon>
        <taxon>Hyphomicrobiales</taxon>
        <taxon>Methylobacteriaceae</taxon>
        <taxon>Methylobacterium</taxon>
    </lineage>
</organism>
<name>A0ABU7TI50_9HYPH</name>
<feature type="domain" description="T-SNARE coiled-coil homology" evidence="7">
    <location>
        <begin position="121"/>
        <end position="183"/>
    </location>
</feature>
<keyword evidence="2" id="KW-1003">Cell membrane</keyword>